<dbReference type="InterPro" id="IPR003344">
    <property type="entry name" value="Big_1_dom"/>
</dbReference>
<evidence type="ECO:0000256" key="1">
    <source>
        <dbReference type="ARBA" id="ARBA00010116"/>
    </source>
</evidence>
<feature type="signal peptide" evidence="2">
    <location>
        <begin position="1"/>
        <end position="20"/>
    </location>
</feature>
<dbReference type="PROSITE" id="PS51127">
    <property type="entry name" value="BIG1"/>
    <property type="match status" value="1"/>
</dbReference>
<sequence length="255" mass="25323">MKFRFATCVVMAAGLGALLAGCGGGGGGASTTPIPVTAAKNPVLVGSSTTITASFAAYTSAVKFGSTVNFSVTAPATISSATTTTKAGGIASITVTSNQAGTYTVSASSGSFAGSTAVSFIPQPAAVNLMITSKQAISKLAGLSFDVLSDTPVTFNGYSTLKASGILSITNPNVTPAFNISKITAGLTSLPGIDVTSTSTLFLLKYATPAAGVPIFTIDQASVTAGFANLSSVKPTPTLVVSPVYYDSTGKVLYP</sequence>
<dbReference type="PROSITE" id="PS51257">
    <property type="entry name" value="PROKAR_LIPOPROTEIN"/>
    <property type="match status" value="1"/>
</dbReference>
<evidence type="ECO:0000313" key="5">
    <source>
        <dbReference type="Proteomes" id="UP000420562"/>
    </source>
</evidence>
<dbReference type="AlphaFoldDB" id="A0A7J4ZP01"/>
<name>A0A7J4ZP01_9BACT</name>
<dbReference type="InterPro" id="IPR008964">
    <property type="entry name" value="Invasin/intimin_cell_adhesion"/>
</dbReference>
<reference evidence="4 5" key="1">
    <citation type="submission" date="2019-09" db="EMBL/GenBank/DDBJ databases">
        <title>Geobacter sp. Red96, a novel strain isolated from paddy soil.</title>
        <authorList>
            <person name="Xu Z."/>
            <person name="Masuda Y."/>
            <person name="Itoh H."/>
            <person name="Senoo K."/>
        </authorList>
    </citation>
    <scope>NUCLEOTIDE SEQUENCE [LARGE SCALE GENOMIC DNA]</scope>
    <source>
        <strain evidence="4 5">Red96</strain>
    </source>
</reference>
<evidence type="ECO:0000313" key="4">
    <source>
        <dbReference type="EMBL" id="KAB0664415.1"/>
    </source>
</evidence>
<dbReference type="EMBL" id="VZQZ01000008">
    <property type="protein sequence ID" value="KAB0664415.1"/>
    <property type="molecule type" value="Genomic_DNA"/>
</dbReference>
<protein>
    <recommendedName>
        <fullName evidence="3">Big-1 domain-containing protein</fullName>
    </recommendedName>
</protein>
<comment type="similarity">
    <text evidence="1">Belongs to the intimin/invasin family.</text>
</comment>
<dbReference type="SUPFAM" id="SSF49373">
    <property type="entry name" value="Invasin/intimin cell-adhesion fragments"/>
    <property type="match status" value="1"/>
</dbReference>
<dbReference type="RefSeq" id="WP_151128947.1">
    <property type="nucleotide sequence ID" value="NZ_VZQZ01000008.1"/>
</dbReference>
<feature type="chain" id="PRO_5029467354" description="Big-1 domain-containing protein" evidence="2">
    <location>
        <begin position="21"/>
        <end position="255"/>
    </location>
</feature>
<dbReference type="Proteomes" id="UP000420562">
    <property type="component" value="Unassembled WGS sequence"/>
</dbReference>
<feature type="domain" description="Big-1" evidence="3">
    <location>
        <begin position="33"/>
        <end position="121"/>
    </location>
</feature>
<accession>A0A7J4ZP01</accession>
<dbReference type="InterPro" id="IPR013783">
    <property type="entry name" value="Ig-like_fold"/>
</dbReference>
<evidence type="ECO:0000256" key="2">
    <source>
        <dbReference type="SAM" id="SignalP"/>
    </source>
</evidence>
<comment type="caution">
    <text evidence="4">The sequence shown here is derived from an EMBL/GenBank/DDBJ whole genome shotgun (WGS) entry which is preliminary data.</text>
</comment>
<organism evidence="4 5">
    <name type="scientific">Oryzomonas japonica</name>
    <dbReference type="NCBI Taxonomy" id="2603858"/>
    <lineage>
        <taxon>Bacteria</taxon>
        <taxon>Pseudomonadati</taxon>
        <taxon>Thermodesulfobacteriota</taxon>
        <taxon>Desulfuromonadia</taxon>
        <taxon>Geobacterales</taxon>
        <taxon>Geobacteraceae</taxon>
        <taxon>Oryzomonas</taxon>
    </lineage>
</organism>
<proteinExistence type="inferred from homology"/>
<evidence type="ECO:0000259" key="3">
    <source>
        <dbReference type="PROSITE" id="PS51127"/>
    </source>
</evidence>
<gene>
    <name evidence="4" type="ORF">F6V25_12805</name>
</gene>
<keyword evidence="5" id="KW-1185">Reference proteome</keyword>
<dbReference type="Gene3D" id="2.60.40.10">
    <property type="entry name" value="Immunoglobulins"/>
    <property type="match status" value="1"/>
</dbReference>
<keyword evidence="2" id="KW-0732">Signal</keyword>